<keyword evidence="6" id="KW-0464">Manganese</keyword>
<dbReference type="STRING" id="538381.GCA_001696535_00686"/>
<dbReference type="Gene3D" id="3.90.79.10">
    <property type="entry name" value="Nucleoside Triphosphate Pyrophosphohydrolase"/>
    <property type="match status" value="1"/>
</dbReference>
<keyword evidence="4" id="KW-0378">Hydrolase</keyword>
<evidence type="ECO:0000313" key="9">
    <source>
        <dbReference type="Proteomes" id="UP000219331"/>
    </source>
</evidence>
<evidence type="ECO:0000313" key="8">
    <source>
        <dbReference type="EMBL" id="SOC23086.1"/>
    </source>
</evidence>
<dbReference type="AlphaFoldDB" id="A0A285TM08"/>
<protein>
    <submittedName>
        <fullName evidence="8">NUDIX domain-containing protein</fullName>
    </submittedName>
</protein>
<dbReference type="PROSITE" id="PS51462">
    <property type="entry name" value="NUDIX"/>
    <property type="match status" value="1"/>
</dbReference>
<dbReference type="CDD" id="cd18870">
    <property type="entry name" value="NUDIX_AcylCoAdiphos_Nudt19"/>
    <property type="match status" value="1"/>
</dbReference>
<keyword evidence="5" id="KW-0460">Magnesium</keyword>
<keyword evidence="3" id="KW-0479">Metal-binding</keyword>
<keyword evidence="9" id="KW-1185">Reference proteome</keyword>
<name>A0A285TM08_9HYPH</name>
<evidence type="ECO:0000256" key="4">
    <source>
        <dbReference type="ARBA" id="ARBA00022801"/>
    </source>
</evidence>
<dbReference type="SUPFAM" id="SSF55811">
    <property type="entry name" value="Nudix"/>
    <property type="match status" value="1"/>
</dbReference>
<accession>A0A285TM08</accession>
<evidence type="ECO:0000256" key="6">
    <source>
        <dbReference type="ARBA" id="ARBA00023211"/>
    </source>
</evidence>
<proteinExistence type="predicted"/>
<evidence type="ECO:0000256" key="2">
    <source>
        <dbReference type="ARBA" id="ARBA00001946"/>
    </source>
</evidence>
<dbReference type="PANTHER" id="PTHR12318:SF0">
    <property type="entry name" value="ACYL-COENZYME A DIPHOSPHATASE NUDT19"/>
    <property type="match status" value="1"/>
</dbReference>
<comment type="cofactor">
    <cofactor evidence="1">
        <name>Mn(2+)</name>
        <dbReference type="ChEBI" id="CHEBI:29035"/>
    </cofactor>
</comment>
<evidence type="ECO:0000256" key="3">
    <source>
        <dbReference type="ARBA" id="ARBA00022723"/>
    </source>
</evidence>
<sequence>MNEFLVRRLSETERQMNNPNLRPKDAATLLVLDRREDGNHRVLMGRRHMRHRFMPGMFVFPGGRVDPADSRVPVAGDYHPGVAGKLVHAMKGPKTDARARAFTVAAVRETYEEAGLLVGSPSDLAWQGSGDMAAFSDRRLLPDLTPIRLIARAITPPRRPRRFDTRFLAVFADAVADRLPSGTGPSGELEDVHWLTLQEAKSLELPTITLTIIEELQARLADDPELDPAHPVPFYYWRGKGFVREEI</sequence>
<comment type="cofactor">
    <cofactor evidence="2">
        <name>Mg(2+)</name>
        <dbReference type="ChEBI" id="CHEBI:18420"/>
    </cofactor>
</comment>
<dbReference type="OrthoDB" id="9805905at2"/>
<dbReference type="Proteomes" id="UP000219331">
    <property type="component" value="Unassembled WGS sequence"/>
</dbReference>
<dbReference type="GO" id="GO:0046872">
    <property type="term" value="F:metal ion binding"/>
    <property type="evidence" value="ECO:0007669"/>
    <property type="project" value="UniProtKB-KW"/>
</dbReference>
<feature type="domain" description="Nudix hydrolase" evidence="7">
    <location>
        <begin position="23"/>
        <end position="217"/>
    </location>
</feature>
<organism evidence="8 9">
    <name type="scientific">Stappia indica</name>
    <dbReference type="NCBI Taxonomy" id="538381"/>
    <lineage>
        <taxon>Bacteria</taxon>
        <taxon>Pseudomonadati</taxon>
        <taxon>Pseudomonadota</taxon>
        <taxon>Alphaproteobacteria</taxon>
        <taxon>Hyphomicrobiales</taxon>
        <taxon>Stappiaceae</taxon>
        <taxon>Stappia</taxon>
    </lineage>
</organism>
<dbReference type="InterPro" id="IPR000086">
    <property type="entry name" value="NUDIX_hydrolase_dom"/>
</dbReference>
<dbReference type="GO" id="GO:0016818">
    <property type="term" value="F:hydrolase activity, acting on acid anhydrides, in phosphorus-containing anhydrides"/>
    <property type="evidence" value="ECO:0007669"/>
    <property type="project" value="InterPro"/>
</dbReference>
<reference evidence="8 9" key="1">
    <citation type="submission" date="2017-08" db="EMBL/GenBank/DDBJ databases">
        <authorList>
            <person name="de Groot N.N."/>
        </authorList>
    </citation>
    <scope>NUCLEOTIDE SEQUENCE [LARGE SCALE GENOMIC DNA]</scope>
    <source>
        <strain evidence="8 9">USBA 352</strain>
    </source>
</reference>
<evidence type="ECO:0000256" key="1">
    <source>
        <dbReference type="ARBA" id="ARBA00001936"/>
    </source>
</evidence>
<evidence type="ECO:0000259" key="7">
    <source>
        <dbReference type="PROSITE" id="PS51462"/>
    </source>
</evidence>
<dbReference type="InterPro" id="IPR039121">
    <property type="entry name" value="NUDT19"/>
</dbReference>
<dbReference type="EMBL" id="OBML01000012">
    <property type="protein sequence ID" value="SOC23086.1"/>
    <property type="molecule type" value="Genomic_DNA"/>
</dbReference>
<dbReference type="RefSeq" id="WP_097176232.1">
    <property type="nucleotide sequence ID" value="NZ_OBML01000012.1"/>
</dbReference>
<dbReference type="InterPro" id="IPR015797">
    <property type="entry name" value="NUDIX_hydrolase-like_dom_sf"/>
</dbReference>
<dbReference type="PANTHER" id="PTHR12318">
    <property type="entry name" value="TESTOSTERONE-REGULATED PROTEIN RP2"/>
    <property type="match status" value="1"/>
</dbReference>
<evidence type="ECO:0000256" key="5">
    <source>
        <dbReference type="ARBA" id="ARBA00022842"/>
    </source>
</evidence>
<gene>
    <name evidence="8" type="ORF">SAMN05421512_112245</name>
</gene>